<dbReference type="InterPro" id="IPR038765">
    <property type="entry name" value="Papain-like_cys_pep_sf"/>
</dbReference>
<name>A0AA38JLE7_9AGAR</name>
<evidence type="ECO:0000313" key="3">
    <source>
        <dbReference type="Proteomes" id="UP001176059"/>
    </source>
</evidence>
<reference evidence="2" key="1">
    <citation type="submission" date="2022-08" db="EMBL/GenBank/DDBJ databases">
        <authorList>
            <consortium name="DOE Joint Genome Institute"/>
            <person name="Min B."/>
            <person name="Sierra-Patev S."/>
            <person name="Naranjo-Ortiz M."/>
            <person name="Looney B."/>
            <person name="Konkel Z."/>
            <person name="Slot J.C."/>
            <person name="Sakamoto Y."/>
            <person name="Steenwyk J.L."/>
            <person name="Rokas A."/>
            <person name="Carro J."/>
            <person name="Camarero S."/>
            <person name="Ferreira P."/>
            <person name="Molpeceres G."/>
            <person name="Ruiz-duenas F.J."/>
            <person name="Serrano A."/>
            <person name="Henrissat B."/>
            <person name="Drula E."/>
            <person name="Hughes K.W."/>
            <person name="Mata J.L."/>
            <person name="Ishikawa N.K."/>
            <person name="Vargas-Isla R."/>
            <person name="Ushijima S."/>
            <person name="Smith C.A."/>
            <person name="Ahrendt S."/>
            <person name="Andreopoulos W."/>
            <person name="He G."/>
            <person name="LaButti K."/>
            <person name="Lipzen A."/>
            <person name="Ng V."/>
            <person name="Riley R."/>
            <person name="Sandor L."/>
            <person name="Barry K."/>
            <person name="Martinez A.T."/>
            <person name="Xiao Y."/>
            <person name="Gibbons J.G."/>
            <person name="Terashima K."/>
            <person name="Hibbett D.S."/>
            <person name="Grigoriev I.V."/>
        </authorList>
    </citation>
    <scope>NUCLEOTIDE SEQUENCE</scope>
    <source>
        <strain evidence="2">ET3784</strain>
    </source>
</reference>
<comment type="caution">
    <text evidence="2">The sequence shown here is derived from an EMBL/GenBank/DDBJ whole genome shotgun (WGS) entry which is preliminary data.</text>
</comment>
<gene>
    <name evidence="2" type="ORF">DFJ43DRAFT_1154456</name>
</gene>
<proteinExistence type="predicted"/>
<keyword evidence="3" id="KW-1185">Reference proteome</keyword>
<feature type="compositionally biased region" description="Basic and acidic residues" evidence="1">
    <location>
        <begin position="331"/>
        <end position="364"/>
    </location>
</feature>
<organism evidence="2 3">
    <name type="scientific">Lentinula guzmanii</name>
    <dbReference type="NCBI Taxonomy" id="2804957"/>
    <lineage>
        <taxon>Eukaryota</taxon>
        <taxon>Fungi</taxon>
        <taxon>Dikarya</taxon>
        <taxon>Basidiomycota</taxon>
        <taxon>Agaricomycotina</taxon>
        <taxon>Agaricomycetes</taxon>
        <taxon>Agaricomycetidae</taxon>
        <taxon>Agaricales</taxon>
        <taxon>Marasmiineae</taxon>
        <taxon>Omphalotaceae</taxon>
        <taxon>Lentinula</taxon>
    </lineage>
</organism>
<feature type="compositionally biased region" description="Acidic residues" evidence="1">
    <location>
        <begin position="383"/>
        <end position="392"/>
    </location>
</feature>
<reference evidence="2" key="2">
    <citation type="journal article" date="2023" name="Proc. Natl. Acad. Sci. U.S.A.">
        <title>A global phylogenomic analysis of the shiitake genus Lentinula.</title>
        <authorList>
            <person name="Sierra-Patev S."/>
            <person name="Min B."/>
            <person name="Naranjo-Ortiz M."/>
            <person name="Looney B."/>
            <person name="Konkel Z."/>
            <person name="Slot J.C."/>
            <person name="Sakamoto Y."/>
            <person name="Steenwyk J.L."/>
            <person name="Rokas A."/>
            <person name="Carro J."/>
            <person name="Camarero S."/>
            <person name="Ferreira P."/>
            <person name="Molpeceres G."/>
            <person name="Ruiz-Duenas F.J."/>
            <person name="Serrano A."/>
            <person name="Henrissat B."/>
            <person name="Drula E."/>
            <person name="Hughes K.W."/>
            <person name="Mata J.L."/>
            <person name="Ishikawa N.K."/>
            <person name="Vargas-Isla R."/>
            <person name="Ushijima S."/>
            <person name="Smith C.A."/>
            <person name="Donoghue J."/>
            <person name="Ahrendt S."/>
            <person name="Andreopoulos W."/>
            <person name="He G."/>
            <person name="LaButti K."/>
            <person name="Lipzen A."/>
            <person name="Ng V."/>
            <person name="Riley R."/>
            <person name="Sandor L."/>
            <person name="Barry K."/>
            <person name="Martinez A.T."/>
            <person name="Xiao Y."/>
            <person name="Gibbons J.G."/>
            <person name="Terashima K."/>
            <person name="Grigoriev I.V."/>
            <person name="Hibbett D."/>
        </authorList>
    </citation>
    <scope>NUCLEOTIDE SEQUENCE</scope>
    <source>
        <strain evidence="2">ET3784</strain>
    </source>
</reference>
<dbReference type="AlphaFoldDB" id="A0AA38JLE7"/>
<accession>A0AA38JLE7</accession>
<evidence type="ECO:0008006" key="4">
    <source>
        <dbReference type="Google" id="ProtNLM"/>
    </source>
</evidence>
<dbReference type="SUPFAM" id="SSF54001">
    <property type="entry name" value="Cysteine proteinases"/>
    <property type="match status" value="1"/>
</dbReference>
<evidence type="ECO:0000313" key="2">
    <source>
        <dbReference type="EMBL" id="KAJ3732445.1"/>
    </source>
</evidence>
<evidence type="ECO:0000256" key="1">
    <source>
        <dbReference type="SAM" id="MobiDB-lite"/>
    </source>
</evidence>
<dbReference type="Proteomes" id="UP001176059">
    <property type="component" value="Unassembled WGS sequence"/>
</dbReference>
<dbReference type="EMBL" id="JANVFO010000024">
    <property type="protein sequence ID" value="KAJ3732445.1"/>
    <property type="molecule type" value="Genomic_DNA"/>
</dbReference>
<protein>
    <recommendedName>
        <fullName evidence="4">Ubiquitin-like protease family profile domain-containing protein</fullName>
    </recommendedName>
</protein>
<feature type="region of interest" description="Disordered" evidence="1">
    <location>
        <begin position="331"/>
        <end position="428"/>
    </location>
</feature>
<feature type="compositionally biased region" description="Basic and acidic residues" evidence="1">
    <location>
        <begin position="394"/>
        <end position="415"/>
    </location>
</feature>
<sequence length="428" mass="48694">MLLHVSHIHRPWVQNHDWLDKLQKCPDKEVRDEAQATFQLLAKVQWTAPKSGFSDKLPIQSLAYTGNALDELDCDFVVVMTDVVEKLVTLFGGKNEDHDGYLKCKWLQSIGRQAFEDGKTMVTVTHLGKLPPQRGGTGLDHWVPLAINGLDCIFFYGDSLCRKETPTLPPTLLKTLNAWKGIHSSHAFSQKVIPISPQDDDFSCGPCAINAIEHLVRPETAAIAEPRYIDSQNIAEPTSDDYDECGIDIIDHDPGTSSVDFGIVLDTELTYQADSSPGTPGPNALQSFALEHTPKPDRHSLDDFLVLMTKEELTAATKHEFEILAVRTEKREEKANKEEHEKKLQKREMGRIRQQKFRDRRQTQRIESGWTDQQGKKQKLRDYDDDDEENDLAEASRPHRLLKQDIRDQKRNEHTHGRKPTKIQKPAQ</sequence>
<feature type="region of interest" description="Disordered" evidence="1">
    <location>
        <begin position="273"/>
        <end position="294"/>
    </location>
</feature>